<dbReference type="EMBL" id="VSRR010005387">
    <property type="protein sequence ID" value="MPC42306.1"/>
    <property type="molecule type" value="Genomic_DNA"/>
</dbReference>
<dbReference type="Proteomes" id="UP000324222">
    <property type="component" value="Unassembled WGS sequence"/>
</dbReference>
<gene>
    <name evidence="1" type="ORF">E2C01_035925</name>
</gene>
<dbReference type="AlphaFoldDB" id="A0A5B7FAG5"/>
<name>A0A5B7FAG5_PORTR</name>
<protein>
    <submittedName>
        <fullName evidence="1">Uncharacterized protein</fullName>
    </submittedName>
</protein>
<sequence>MNAAPFTYLYQGPGVTCLHLDRQHLPDAAGLMINDARNLTHLLIKDTCAIRTKTKTKRRGACEHDPGIDPAAHNRLHDTLLLEGSCRRGTLHKGIANGRHINVKESSQH</sequence>
<proteinExistence type="predicted"/>
<evidence type="ECO:0000313" key="2">
    <source>
        <dbReference type="Proteomes" id="UP000324222"/>
    </source>
</evidence>
<accession>A0A5B7FAG5</accession>
<organism evidence="1 2">
    <name type="scientific">Portunus trituberculatus</name>
    <name type="common">Swimming crab</name>
    <name type="synonym">Neptunus trituberculatus</name>
    <dbReference type="NCBI Taxonomy" id="210409"/>
    <lineage>
        <taxon>Eukaryota</taxon>
        <taxon>Metazoa</taxon>
        <taxon>Ecdysozoa</taxon>
        <taxon>Arthropoda</taxon>
        <taxon>Crustacea</taxon>
        <taxon>Multicrustacea</taxon>
        <taxon>Malacostraca</taxon>
        <taxon>Eumalacostraca</taxon>
        <taxon>Eucarida</taxon>
        <taxon>Decapoda</taxon>
        <taxon>Pleocyemata</taxon>
        <taxon>Brachyura</taxon>
        <taxon>Eubrachyura</taxon>
        <taxon>Portunoidea</taxon>
        <taxon>Portunidae</taxon>
        <taxon>Portuninae</taxon>
        <taxon>Portunus</taxon>
    </lineage>
</organism>
<comment type="caution">
    <text evidence="1">The sequence shown here is derived from an EMBL/GenBank/DDBJ whole genome shotgun (WGS) entry which is preliminary data.</text>
</comment>
<reference evidence="1 2" key="1">
    <citation type="submission" date="2019-05" db="EMBL/GenBank/DDBJ databases">
        <title>Another draft genome of Portunus trituberculatus and its Hox gene families provides insights of decapod evolution.</title>
        <authorList>
            <person name="Jeong J.-H."/>
            <person name="Song I."/>
            <person name="Kim S."/>
            <person name="Choi T."/>
            <person name="Kim D."/>
            <person name="Ryu S."/>
            <person name="Kim W."/>
        </authorList>
    </citation>
    <scope>NUCLEOTIDE SEQUENCE [LARGE SCALE GENOMIC DNA]</scope>
    <source>
        <tissue evidence="1">Muscle</tissue>
    </source>
</reference>
<keyword evidence="2" id="KW-1185">Reference proteome</keyword>
<evidence type="ECO:0000313" key="1">
    <source>
        <dbReference type="EMBL" id="MPC42306.1"/>
    </source>
</evidence>